<keyword evidence="1" id="KW-1133">Transmembrane helix</keyword>
<keyword evidence="3" id="KW-1185">Reference proteome</keyword>
<sequence length="83" mass="9547">MSENKRNIPTGEGLFFYALFPQVFSEKGLLSTGFLYYYRIKESTGKMKGYSYGEKTTAKDGQKELFNDQNHCWNPADHFCGTI</sequence>
<feature type="transmembrane region" description="Helical" evidence="1">
    <location>
        <begin position="14"/>
        <end position="38"/>
    </location>
</feature>
<dbReference type="AlphaFoldDB" id="A0A4P5PAP6"/>
<keyword evidence="1" id="KW-0812">Transmembrane</keyword>
<dbReference type="Proteomes" id="UP000290567">
    <property type="component" value="Unassembled WGS sequence"/>
</dbReference>
<evidence type="ECO:0000313" key="3">
    <source>
        <dbReference type="Proteomes" id="UP000290567"/>
    </source>
</evidence>
<name>A0A4P5PAP6_9ENTE</name>
<reference evidence="3" key="1">
    <citation type="submission" date="2019-02" db="EMBL/GenBank/DDBJ databases">
        <title>Draft genome sequence of Enterococcus sp. Gos25-1.</title>
        <authorList>
            <person name="Tanaka N."/>
            <person name="Shiwa Y."/>
            <person name="Fujita N."/>
        </authorList>
    </citation>
    <scope>NUCLEOTIDE SEQUENCE [LARGE SCALE GENOMIC DNA]</scope>
    <source>
        <strain evidence="3">Gos25-1</strain>
    </source>
</reference>
<gene>
    <name evidence="2" type="ORF">NRIC_12220</name>
</gene>
<comment type="caution">
    <text evidence="2">The sequence shown here is derived from an EMBL/GenBank/DDBJ whole genome shotgun (WGS) entry which is preliminary data.</text>
</comment>
<proteinExistence type="predicted"/>
<organism evidence="2 3">
    <name type="scientific">Enterococcus florum</name>
    <dbReference type="NCBI Taxonomy" id="2480627"/>
    <lineage>
        <taxon>Bacteria</taxon>
        <taxon>Bacillati</taxon>
        <taxon>Bacillota</taxon>
        <taxon>Bacilli</taxon>
        <taxon>Lactobacillales</taxon>
        <taxon>Enterococcaceae</taxon>
        <taxon>Enterococcus</taxon>
    </lineage>
</organism>
<evidence type="ECO:0000256" key="1">
    <source>
        <dbReference type="SAM" id="Phobius"/>
    </source>
</evidence>
<keyword evidence="1" id="KW-0472">Membrane</keyword>
<evidence type="ECO:0000313" key="2">
    <source>
        <dbReference type="EMBL" id="GCF93331.1"/>
    </source>
</evidence>
<protein>
    <submittedName>
        <fullName evidence="2">Uncharacterized protein</fullName>
    </submittedName>
</protein>
<accession>A0A4P5PAP6</accession>
<dbReference type="EMBL" id="BJCC01000009">
    <property type="protein sequence ID" value="GCF93331.1"/>
    <property type="molecule type" value="Genomic_DNA"/>
</dbReference>